<dbReference type="InterPro" id="IPR005149">
    <property type="entry name" value="Tscrpt_reg_PadR_N"/>
</dbReference>
<dbReference type="Gene3D" id="1.10.10.10">
    <property type="entry name" value="Winged helix-like DNA-binding domain superfamily/Winged helix DNA-binding domain"/>
    <property type="match status" value="1"/>
</dbReference>
<comment type="caution">
    <text evidence="2">The sequence shown here is derived from an EMBL/GenBank/DDBJ whole genome shotgun (WGS) entry which is preliminary data.</text>
</comment>
<proteinExistence type="predicted"/>
<dbReference type="EMBL" id="LAZR01012104">
    <property type="protein sequence ID" value="KKM41770.1"/>
    <property type="molecule type" value="Genomic_DNA"/>
</dbReference>
<gene>
    <name evidence="2" type="ORF">LCGC14_1563580</name>
</gene>
<organism evidence="2">
    <name type="scientific">marine sediment metagenome</name>
    <dbReference type="NCBI Taxonomy" id="412755"/>
    <lineage>
        <taxon>unclassified sequences</taxon>
        <taxon>metagenomes</taxon>
        <taxon>ecological metagenomes</taxon>
    </lineage>
</organism>
<protein>
    <recommendedName>
        <fullName evidence="1">Transcription regulator PadR N-terminal domain-containing protein</fullName>
    </recommendedName>
</protein>
<sequence>MNEKSEIKVKNLTKLYTLVLLKSKESITGYYILKRLKEDLGKTASPTYIYKFLNDLKDEGYIEEKKVPKKKRSEGFKLTPKGSDFIETILKRFNNLIEVAIQSKLKICEHCFVKLYDSFHTETINGEKLYFCCPHCAAHYIKSLTNEA</sequence>
<dbReference type="InterPro" id="IPR036388">
    <property type="entry name" value="WH-like_DNA-bd_sf"/>
</dbReference>
<accession>A0A0F9LME3</accession>
<reference evidence="2" key="1">
    <citation type="journal article" date="2015" name="Nature">
        <title>Complex archaea that bridge the gap between prokaryotes and eukaryotes.</title>
        <authorList>
            <person name="Spang A."/>
            <person name="Saw J.H."/>
            <person name="Jorgensen S.L."/>
            <person name="Zaremba-Niedzwiedzka K."/>
            <person name="Martijn J."/>
            <person name="Lind A.E."/>
            <person name="van Eijk R."/>
            <person name="Schleper C."/>
            <person name="Guy L."/>
            <person name="Ettema T.J."/>
        </authorList>
    </citation>
    <scope>NUCLEOTIDE SEQUENCE</scope>
</reference>
<name>A0A0F9LME3_9ZZZZ</name>
<evidence type="ECO:0000259" key="1">
    <source>
        <dbReference type="Pfam" id="PF03551"/>
    </source>
</evidence>
<dbReference type="SUPFAM" id="SSF46785">
    <property type="entry name" value="Winged helix' DNA-binding domain"/>
    <property type="match status" value="1"/>
</dbReference>
<evidence type="ECO:0000313" key="2">
    <source>
        <dbReference type="EMBL" id="KKM41770.1"/>
    </source>
</evidence>
<dbReference type="InterPro" id="IPR036390">
    <property type="entry name" value="WH_DNA-bd_sf"/>
</dbReference>
<feature type="domain" description="Transcription regulator PadR N-terminal" evidence="1">
    <location>
        <begin position="18"/>
        <end position="86"/>
    </location>
</feature>
<dbReference type="AlphaFoldDB" id="A0A0F9LME3"/>
<dbReference type="Pfam" id="PF03551">
    <property type="entry name" value="PadR"/>
    <property type="match status" value="1"/>
</dbReference>